<keyword evidence="4 9" id="KW-0863">Zinc-finger</keyword>
<dbReference type="InterPro" id="IPR050636">
    <property type="entry name" value="C2H2-ZF_domain-containing"/>
</dbReference>
<evidence type="ECO:0000256" key="10">
    <source>
        <dbReference type="SAM" id="MobiDB-lite"/>
    </source>
</evidence>
<dbReference type="GO" id="GO:0045893">
    <property type="term" value="P:positive regulation of DNA-templated transcription"/>
    <property type="evidence" value="ECO:0007669"/>
    <property type="project" value="UniProtKB-ARBA"/>
</dbReference>
<evidence type="ECO:0000256" key="5">
    <source>
        <dbReference type="ARBA" id="ARBA00022833"/>
    </source>
</evidence>
<evidence type="ECO:0000256" key="8">
    <source>
        <dbReference type="ARBA" id="ARBA00023242"/>
    </source>
</evidence>
<name>A0A6J2XNY3_SITOR</name>
<dbReference type="SMART" id="SM00355">
    <property type="entry name" value="ZnF_C2H2"/>
    <property type="match status" value="10"/>
</dbReference>
<dbReference type="GO" id="GO:0005694">
    <property type="term" value="C:chromosome"/>
    <property type="evidence" value="ECO:0007669"/>
    <property type="project" value="UniProtKB-ARBA"/>
</dbReference>
<feature type="domain" description="C2H2-type" evidence="11">
    <location>
        <begin position="263"/>
        <end position="290"/>
    </location>
</feature>
<feature type="domain" description="C2H2-type" evidence="11">
    <location>
        <begin position="198"/>
        <end position="221"/>
    </location>
</feature>
<feature type="domain" description="C2H2-type" evidence="11">
    <location>
        <begin position="291"/>
        <end position="318"/>
    </location>
</feature>
<keyword evidence="7" id="KW-0804">Transcription</keyword>
<dbReference type="RefSeq" id="XP_030752766.1">
    <property type="nucleotide sequence ID" value="XM_030896906.1"/>
</dbReference>
<evidence type="ECO:0000256" key="3">
    <source>
        <dbReference type="ARBA" id="ARBA00022737"/>
    </source>
</evidence>
<accession>A0A6J2XNY3</accession>
<evidence type="ECO:0000313" key="13">
    <source>
        <dbReference type="RefSeq" id="XP_030752766.1"/>
    </source>
</evidence>
<organism evidence="12 13">
    <name type="scientific">Sitophilus oryzae</name>
    <name type="common">Rice weevil</name>
    <name type="synonym">Curculio oryzae</name>
    <dbReference type="NCBI Taxonomy" id="7048"/>
    <lineage>
        <taxon>Eukaryota</taxon>
        <taxon>Metazoa</taxon>
        <taxon>Ecdysozoa</taxon>
        <taxon>Arthropoda</taxon>
        <taxon>Hexapoda</taxon>
        <taxon>Insecta</taxon>
        <taxon>Pterygota</taxon>
        <taxon>Neoptera</taxon>
        <taxon>Endopterygota</taxon>
        <taxon>Coleoptera</taxon>
        <taxon>Polyphaga</taxon>
        <taxon>Cucujiformia</taxon>
        <taxon>Curculionidae</taxon>
        <taxon>Dryophthorinae</taxon>
        <taxon>Sitophilus</taxon>
    </lineage>
</organism>
<dbReference type="GeneID" id="115879881"/>
<dbReference type="GO" id="GO:0043565">
    <property type="term" value="F:sequence-specific DNA binding"/>
    <property type="evidence" value="ECO:0007669"/>
    <property type="project" value="UniProtKB-ARBA"/>
</dbReference>
<evidence type="ECO:0000256" key="7">
    <source>
        <dbReference type="ARBA" id="ARBA00023163"/>
    </source>
</evidence>
<dbReference type="FunCoup" id="A0A6J2XNY3">
    <property type="interactions" value="646"/>
</dbReference>
<protein>
    <submittedName>
        <fullName evidence="13">Zinc finger protein 791-like</fullName>
    </submittedName>
</protein>
<reference evidence="13" key="1">
    <citation type="submission" date="2025-08" db="UniProtKB">
        <authorList>
            <consortium name="RefSeq"/>
        </authorList>
    </citation>
    <scope>IDENTIFICATION</scope>
    <source>
        <tissue evidence="13">Gonads</tissue>
    </source>
</reference>
<dbReference type="OrthoDB" id="6077919at2759"/>
<dbReference type="InterPro" id="IPR036236">
    <property type="entry name" value="Znf_C2H2_sf"/>
</dbReference>
<evidence type="ECO:0000256" key="4">
    <source>
        <dbReference type="ARBA" id="ARBA00022771"/>
    </source>
</evidence>
<feature type="domain" description="C2H2-type" evidence="11">
    <location>
        <begin position="170"/>
        <end position="197"/>
    </location>
</feature>
<feature type="domain" description="C2H2-type" evidence="11">
    <location>
        <begin position="319"/>
        <end position="346"/>
    </location>
</feature>
<evidence type="ECO:0000256" key="2">
    <source>
        <dbReference type="ARBA" id="ARBA00022723"/>
    </source>
</evidence>
<sequence length="401" mass="47069">MKLPKKRTNDITKECLNKSSKKDNNNLCSKRKPKDKSHAWTCKYCKEIYKTQRELKVHRASHKPPPQDQDAEEPSFIFDEIQDLYICSVCSAEFQEKMEVEDHITVHQERHNCSECEESFKNLFDLGIHSTQHDPEQKIHCPLCSYVCSNPNPYSFKSHLNYVHLKKFPFYCKICAQAFKHYKPFEEHQNTHTGTKPYECVVCQKKFTYRKYLQVHQVRNHQVGTTGSRIENECRKCNRYFYKPEALQEHTCYKKKKGKSVCFLCETCGQTFTEKAKLLEHLRVHKGDLPFVCTWCGKKFPVKSYLKTHERVHTGEKPYSCEFCGKRFGHHAPFRVHRRTHTGERPYVCNFCNKGFTTNQGLKFHKRNCPPNLFKVEDGFTPSIPPTVIVQGHPGEEIFGI</sequence>
<feature type="domain" description="C2H2-type" evidence="11">
    <location>
        <begin position="347"/>
        <end position="382"/>
    </location>
</feature>
<dbReference type="AlphaFoldDB" id="A0A6J2XNY3"/>
<evidence type="ECO:0000256" key="6">
    <source>
        <dbReference type="ARBA" id="ARBA00023015"/>
    </source>
</evidence>
<dbReference type="Proteomes" id="UP000504635">
    <property type="component" value="Unplaced"/>
</dbReference>
<keyword evidence="5" id="KW-0862">Zinc</keyword>
<proteinExistence type="predicted"/>
<keyword evidence="8" id="KW-0539">Nucleus</keyword>
<dbReference type="FunFam" id="3.30.160.60:FF:002343">
    <property type="entry name" value="Zinc finger protein 33A"/>
    <property type="match status" value="2"/>
</dbReference>
<dbReference type="FunFam" id="3.30.160.60:FF:001732">
    <property type="entry name" value="Zgc:162936"/>
    <property type="match status" value="1"/>
</dbReference>
<dbReference type="PROSITE" id="PS00028">
    <property type="entry name" value="ZINC_FINGER_C2H2_1"/>
    <property type="match status" value="8"/>
</dbReference>
<dbReference type="PANTHER" id="PTHR47772">
    <property type="entry name" value="ZINC FINGER PROTEIN 200"/>
    <property type="match status" value="1"/>
</dbReference>
<dbReference type="FunFam" id="3.30.160.60:FF:000688">
    <property type="entry name" value="zinc finger protein 197 isoform X1"/>
    <property type="match status" value="1"/>
</dbReference>
<feature type="region of interest" description="Disordered" evidence="10">
    <location>
        <begin position="1"/>
        <end position="38"/>
    </location>
</feature>
<keyword evidence="2" id="KW-0479">Metal-binding</keyword>
<dbReference type="Pfam" id="PF13912">
    <property type="entry name" value="zf-C2H2_6"/>
    <property type="match status" value="1"/>
</dbReference>
<keyword evidence="3" id="KW-0677">Repeat</keyword>
<feature type="compositionally biased region" description="Basic and acidic residues" evidence="10">
    <location>
        <begin position="7"/>
        <end position="24"/>
    </location>
</feature>
<dbReference type="Pfam" id="PF00096">
    <property type="entry name" value="zf-C2H2"/>
    <property type="match status" value="4"/>
</dbReference>
<feature type="domain" description="C2H2-type" evidence="11">
    <location>
        <begin position="111"/>
        <end position="138"/>
    </location>
</feature>
<evidence type="ECO:0000256" key="9">
    <source>
        <dbReference type="PROSITE-ProRule" id="PRU00042"/>
    </source>
</evidence>
<comment type="subcellular location">
    <subcellularLocation>
        <location evidence="1">Nucleus</location>
    </subcellularLocation>
</comment>
<dbReference type="Gene3D" id="3.30.160.60">
    <property type="entry name" value="Classic Zinc Finger"/>
    <property type="match status" value="8"/>
</dbReference>
<dbReference type="GO" id="GO:0030674">
    <property type="term" value="F:protein-macromolecule adaptor activity"/>
    <property type="evidence" value="ECO:0007669"/>
    <property type="project" value="UniProtKB-ARBA"/>
</dbReference>
<dbReference type="InterPro" id="IPR013087">
    <property type="entry name" value="Znf_C2H2_type"/>
</dbReference>
<dbReference type="GO" id="GO:0005634">
    <property type="term" value="C:nucleus"/>
    <property type="evidence" value="ECO:0007669"/>
    <property type="project" value="UniProtKB-SubCell"/>
</dbReference>
<dbReference type="PANTHER" id="PTHR47772:SF13">
    <property type="entry name" value="GASTRULA ZINC FINGER PROTEIN XLCGF49.1-LIKE-RELATED"/>
    <property type="match status" value="1"/>
</dbReference>
<feature type="domain" description="C2H2-type" evidence="11">
    <location>
        <begin position="85"/>
        <end position="112"/>
    </location>
</feature>
<evidence type="ECO:0000313" key="12">
    <source>
        <dbReference type="Proteomes" id="UP000504635"/>
    </source>
</evidence>
<evidence type="ECO:0000256" key="1">
    <source>
        <dbReference type="ARBA" id="ARBA00004123"/>
    </source>
</evidence>
<dbReference type="InParanoid" id="A0A6J2XNY3"/>
<keyword evidence="6" id="KW-0805">Transcription regulation</keyword>
<evidence type="ECO:0000259" key="11">
    <source>
        <dbReference type="PROSITE" id="PS50157"/>
    </source>
</evidence>
<dbReference type="KEGG" id="soy:115879881"/>
<keyword evidence="12" id="KW-1185">Reference proteome</keyword>
<dbReference type="PROSITE" id="PS50157">
    <property type="entry name" value="ZINC_FINGER_C2H2_2"/>
    <property type="match status" value="8"/>
</dbReference>
<gene>
    <name evidence="13" type="primary">LOC115879881</name>
</gene>
<dbReference type="SUPFAM" id="SSF57667">
    <property type="entry name" value="beta-beta-alpha zinc fingers"/>
    <property type="match status" value="5"/>
</dbReference>
<dbReference type="GO" id="GO:0008270">
    <property type="term" value="F:zinc ion binding"/>
    <property type="evidence" value="ECO:0007669"/>
    <property type="project" value="UniProtKB-KW"/>
</dbReference>